<dbReference type="RefSeq" id="WP_087647516.1">
    <property type="nucleotide sequence ID" value="NZ_FCON02000080.1"/>
</dbReference>
<keyword evidence="3" id="KW-1185">Reference proteome</keyword>
<sequence>MRPDAGGIVIETRMRGEWTQARIERRSRSQRMNEGVRARDGAMRFGPVFAFARRSHSVFMHSQIRARCDATVRFEPALAFAHRPRCLCLHARDAVMRSGPARRHREDPRSPRRTPIYWNQKRTPQRRAGSLPRINSFRL</sequence>
<dbReference type="AlphaFoldDB" id="A0A158KC67"/>
<proteinExistence type="predicted"/>
<evidence type="ECO:0000313" key="3">
    <source>
        <dbReference type="Proteomes" id="UP000054770"/>
    </source>
</evidence>
<feature type="region of interest" description="Disordered" evidence="1">
    <location>
        <begin position="97"/>
        <end position="139"/>
    </location>
</feature>
<reference evidence="2" key="1">
    <citation type="submission" date="2016-01" db="EMBL/GenBank/DDBJ databases">
        <authorList>
            <person name="Peeters C."/>
        </authorList>
    </citation>
    <scope>NUCLEOTIDE SEQUENCE [LARGE SCALE GENOMIC DNA]</scope>
    <source>
        <strain evidence="2">LMG 22940</strain>
    </source>
</reference>
<accession>A0A158KC67</accession>
<organism evidence="2 3">
    <name type="scientific">Caballeronia choica</name>
    <dbReference type="NCBI Taxonomy" id="326476"/>
    <lineage>
        <taxon>Bacteria</taxon>
        <taxon>Pseudomonadati</taxon>
        <taxon>Pseudomonadota</taxon>
        <taxon>Betaproteobacteria</taxon>
        <taxon>Burkholderiales</taxon>
        <taxon>Burkholderiaceae</taxon>
        <taxon>Caballeronia</taxon>
    </lineage>
</organism>
<dbReference type="Proteomes" id="UP000054770">
    <property type="component" value="Unassembled WGS sequence"/>
</dbReference>
<gene>
    <name evidence="2" type="ORF">AWB68_05481</name>
</gene>
<evidence type="ECO:0000313" key="2">
    <source>
        <dbReference type="EMBL" id="SAL78716.1"/>
    </source>
</evidence>
<dbReference type="EMBL" id="FCON02000080">
    <property type="protein sequence ID" value="SAL78716.1"/>
    <property type="molecule type" value="Genomic_DNA"/>
</dbReference>
<protein>
    <submittedName>
        <fullName evidence="2">Uncharacterized protein</fullName>
    </submittedName>
</protein>
<evidence type="ECO:0000256" key="1">
    <source>
        <dbReference type="SAM" id="MobiDB-lite"/>
    </source>
</evidence>
<comment type="caution">
    <text evidence="2">The sequence shown here is derived from an EMBL/GenBank/DDBJ whole genome shotgun (WGS) entry which is preliminary data.</text>
</comment>
<name>A0A158KC67_9BURK</name>